<dbReference type="PANTHER" id="PTHR23135:SF4">
    <property type="entry name" value="UDP-N-ACETYLMURAMOYL-L-ALANYL-D-GLUTAMATE--2,6-DIAMINOPIMELATE LIGASE MURE HOMOLOG, CHLOROPLASTIC"/>
    <property type="match status" value="1"/>
</dbReference>
<dbReference type="Pfam" id="PF01225">
    <property type="entry name" value="Mur_ligase"/>
    <property type="match status" value="1"/>
</dbReference>
<dbReference type="InterPro" id="IPR036565">
    <property type="entry name" value="Mur-like_cat_sf"/>
</dbReference>
<keyword evidence="7" id="KW-0460">Magnesium</keyword>
<feature type="domain" description="Mur ligase C-terminal" evidence="10">
    <location>
        <begin position="333"/>
        <end position="457"/>
    </location>
</feature>
<feature type="binding site" evidence="7">
    <location>
        <begin position="110"/>
        <end position="116"/>
    </location>
    <ligand>
        <name>ATP</name>
        <dbReference type="ChEBI" id="CHEBI:30616"/>
    </ligand>
</feature>
<dbReference type="EMBL" id="JBHMAA010000028">
    <property type="protein sequence ID" value="MFB9951783.1"/>
    <property type="molecule type" value="Genomic_DNA"/>
</dbReference>
<keyword evidence="5 7" id="KW-0131">Cell cycle</keyword>
<name>A0ABV6AMD4_9HYPH</name>
<keyword evidence="3 7" id="KW-0133">Cell shape</keyword>
<dbReference type="Gene3D" id="3.40.1390.10">
    <property type="entry name" value="MurE/MurF, N-terminal domain"/>
    <property type="match status" value="1"/>
</dbReference>
<keyword evidence="13" id="KW-1185">Reference proteome</keyword>
<dbReference type="PANTHER" id="PTHR23135">
    <property type="entry name" value="MUR LIGASE FAMILY MEMBER"/>
    <property type="match status" value="1"/>
</dbReference>
<evidence type="ECO:0000256" key="8">
    <source>
        <dbReference type="RuleBase" id="RU004135"/>
    </source>
</evidence>
<evidence type="ECO:0000256" key="5">
    <source>
        <dbReference type="ARBA" id="ARBA00023306"/>
    </source>
</evidence>
<feature type="binding site" evidence="7">
    <location>
        <begin position="152"/>
        <end position="153"/>
    </location>
    <ligand>
        <name>UDP-N-acetyl-alpha-D-muramoyl-L-alanyl-D-glutamate</name>
        <dbReference type="ChEBI" id="CHEBI:83900"/>
    </ligand>
</feature>
<evidence type="ECO:0000259" key="10">
    <source>
        <dbReference type="Pfam" id="PF02875"/>
    </source>
</evidence>
<feature type="binding site" evidence="7">
    <location>
        <position position="185"/>
    </location>
    <ligand>
        <name>UDP-N-acetyl-alpha-D-muramoyl-L-alanyl-D-glutamate</name>
        <dbReference type="ChEBI" id="CHEBI:83900"/>
    </ligand>
</feature>
<comment type="PTM">
    <text evidence="7">Carboxylation is probably crucial for Mg(2+) binding and, consequently, for the gamma-phosphate positioning of ATP.</text>
</comment>
<dbReference type="NCBIfam" id="TIGR01085">
    <property type="entry name" value="murE"/>
    <property type="match status" value="1"/>
</dbReference>
<keyword evidence="2 7" id="KW-0132">Cell division</keyword>
<feature type="binding site" evidence="7">
    <location>
        <position position="455"/>
    </location>
    <ligand>
        <name>meso-2,6-diaminopimelate</name>
        <dbReference type="ChEBI" id="CHEBI:57791"/>
    </ligand>
</feature>
<evidence type="ECO:0000259" key="9">
    <source>
        <dbReference type="Pfam" id="PF01225"/>
    </source>
</evidence>
<dbReference type="InterPro" id="IPR036615">
    <property type="entry name" value="Mur_ligase_C_dom_sf"/>
</dbReference>
<comment type="caution">
    <text evidence="7">Lacks conserved residue(s) required for the propagation of feature annotation.</text>
</comment>
<dbReference type="Proteomes" id="UP001589692">
    <property type="component" value="Unassembled WGS sequence"/>
</dbReference>
<dbReference type="RefSeq" id="WP_377264596.1">
    <property type="nucleotide sequence ID" value="NZ_JBHMAA010000028.1"/>
</dbReference>
<dbReference type="SUPFAM" id="SSF63418">
    <property type="entry name" value="MurE/MurF N-terminal domain"/>
    <property type="match status" value="1"/>
</dbReference>
<comment type="function">
    <text evidence="7">Catalyzes the addition of meso-diaminopimelic acid to the nucleotide precursor UDP-N-acetylmuramoyl-L-alanyl-D-glutamate (UMAG) in the biosynthesis of bacterial cell-wall peptidoglycan.</text>
</comment>
<evidence type="ECO:0000256" key="4">
    <source>
        <dbReference type="ARBA" id="ARBA00022984"/>
    </source>
</evidence>
<dbReference type="Gene3D" id="3.90.190.20">
    <property type="entry name" value="Mur ligase, C-terminal domain"/>
    <property type="match status" value="1"/>
</dbReference>
<comment type="caution">
    <text evidence="12">The sequence shown here is derived from an EMBL/GenBank/DDBJ whole genome shotgun (WGS) entry which is preliminary data.</text>
</comment>
<feature type="binding site" evidence="7">
    <location>
        <position position="383"/>
    </location>
    <ligand>
        <name>meso-2,6-diaminopimelate</name>
        <dbReference type="ChEBI" id="CHEBI:57791"/>
    </ligand>
</feature>
<gene>
    <name evidence="7" type="primary">murE</name>
    <name evidence="12" type="ORF">ACFFP0_23285</name>
</gene>
<evidence type="ECO:0000256" key="6">
    <source>
        <dbReference type="ARBA" id="ARBA00023316"/>
    </source>
</evidence>
<keyword evidence="4 7" id="KW-0573">Peptidoglycan synthesis</keyword>
<feature type="domain" description="Mur ligase N-terminal catalytic" evidence="9">
    <location>
        <begin position="27"/>
        <end position="82"/>
    </location>
</feature>
<dbReference type="InterPro" id="IPR004101">
    <property type="entry name" value="Mur_ligase_C"/>
</dbReference>
<dbReference type="SUPFAM" id="SSF53244">
    <property type="entry name" value="MurD-like peptide ligases, peptide-binding domain"/>
    <property type="match status" value="1"/>
</dbReference>
<evidence type="ECO:0000313" key="13">
    <source>
        <dbReference type="Proteomes" id="UP001589692"/>
    </source>
</evidence>
<keyword evidence="6 7" id="KW-0961">Cell wall biogenesis/degradation</keyword>
<accession>A0ABV6AMD4</accession>
<keyword evidence="7" id="KW-0547">Nucleotide-binding</keyword>
<dbReference type="InterPro" id="IPR013221">
    <property type="entry name" value="Mur_ligase_cen"/>
</dbReference>
<evidence type="ECO:0000259" key="11">
    <source>
        <dbReference type="Pfam" id="PF08245"/>
    </source>
</evidence>
<feature type="modified residue" description="N6-carboxylysine" evidence="7">
    <location>
        <position position="219"/>
    </location>
</feature>
<keyword evidence="7" id="KW-0963">Cytoplasm</keyword>
<feature type="binding site" evidence="7">
    <location>
        <position position="34"/>
    </location>
    <ligand>
        <name>UDP-N-acetyl-alpha-D-muramoyl-L-alanyl-D-glutamate</name>
        <dbReference type="ChEBI" id="CHEBI:83900"/>
    </ligand>
</feature>
<dbReference type="NCBIfam" id="NF001124">
    <property type="entry name" value="PRK00139.1-2"/>
    <property type="match status" value="1"/>
</dbReference>
<feature type="short sequence motif" description="Meso-diaminopimelate recognition motif" evidence="7">
    <location>
        <begin position="407"/>
        <end position="410"/>
    </location>
</feature>
<feature type="binding site" evidence="7">
    <location>
        <position position="459"/>
    </location>
    <ligand>
        <name>meso-2,6-diaminopimelate</name>
        <dbReference type="ChEBI" id="CHEBI:57791"/>
    </ligand>
</feature>
<keyword evidence="7" id="KW-0067">ATP-binding</keyword>
<dbReference type="InterPro" id="IPR000713">
    <property type="entry name" value="Mur_ligase_N"/>
</dbReference>
<dbReference type="NCBIfam" id="NF001126">
    <property type="entry name" value="PRK00139.1-4"/>
    <property type="match status" value="1"/>
</dbReference>
<keyword evidence="7 12" id="KW-0436">Ligase</keyword>
<evidence type="ECO:0000256" key="2">
    <source>
        <dbReference type="ARBA" id="ARBA00022618"/>
    </source>
</evidence>
<sequence>MKLRDLAGGDFPEIAELMAGPAGDLDVTGLSSDSRKVKPGMLFAALAGSKADGSTYIGDAAARGAIAAIAGHPADVGIPVLSVSNPRRLLALAAARFFGTQPETMVAVTGTAGKTSVASFTRQIWAHAGYAAAQIGTTGVVSPSRNDYGTLTTPDPVELQELLAELVAEGVTHAAMEASSHGLAQSRLDGVRLSAAAFTNLGRDHMDYHPTVESYMATKMRLFDTLMAKGSPAVIFSDDAWSDEAVRVAAASGLDVRTVGRKGDYLCLKRVEHFRHKQTAEIHFGGEIFEVDIPLAGDFQVANALVAAGLAISTGVAAPVAMAALEKLVGASGRLELIGQTKEGALAYVDYAHKPDALENVLTSVRPFTTGRVVVVFGCGGDRDKGKRPIMGEVAMRLADVVIVTDDNPRSEVPEDIRSQIMAAAPGAIEIGDRATAIREAVGMLHSGDTLIVAGKGHEEGQTIGATVLPFSDHVEVRKALEELKS</sequence>
<comment type="cofactor">
    <cofactor evidence="7">
        <name>Mg(2+)</name>
        <dbReference type="ChEBI" id="CHEBI:18420"/>
    </cofactor>
</comment>
<dbReference type="Gene3D" id="3.40.1190.10">
    <property type="entry name" value="Mur-like, catalytic domain"/>
    <property type="match status" value="1"/>
</dbReference>
<protein>
    <recommendedName>
        <fullName evidence="7">UDP-N-acetylmuramoyl-L-alanyl-D-glutamate--2,6-diaminopimelate ligase</fullName>
        <ecNumber evidence="7">6.3.2.13</ecNumber>
    </recommendedName>
    <alternativeName>
        <fullName evidence="7">Meso-A2pm-adding enzyme</fullName>
    </alternativeName>
    <alternativeName>
        <fullName evidence="7">Meso-diaminopimelate-adding enzyme</fullName>
    </alternativeName>
    <alternativeName>
        <fullName evidence="7">UDP-MurNAc-L-Ala-D-Glu:meso-diaminopimelate ligase</fullName>
    </alternativeName>
    <alternativeName>
        <fullName evidence="7">UDP-MurNAc-tripeptide synthetase</fullName>
    </alternativeName>
    <alternativeName>
        <fullName evidence="7">UDP-N-acetylmuramyl-tripeptide synthetase</fullName>
    </alternativeName>
</protein>
<dbReference type="InterPro" id="IPR005761">
    <property type="entry name" value="UDP-N-AcMur-Glu-dNH2Pim_ligase"/>
</dbReference>
<dbReference type="InterPro" id="IPR035911">
    <property type="entry name" value="MurE/MurF_N"/>
</dbReference>
<evidence type="ECO:0000256" key="1">
    <source>
        <dbReference type="ARBA" id="ARBA00005898"/>
    </source>
</evidence>
<dbReference type="Pfam" id="PF08245">
    <property type="entry name" value="Mur_ligase_M"/>
    <property type="match status" value="1"/>
</dbReference>
<comment type="subcellular location">
    <subcellularLocation>
        <location evidence="7 8">Cytoplasm</location>
    </subcellularLocation>
</comment>
<proteinExistence type="inferred from homology"/>
<comment type="pathway">
    <text evidence="7 8">Cell wall biogenesis; peptidoglycan biosynthesis.</text>
</comment>
<dbReference type="SUPFAM" id="SSF53623">
    <property type="entry name" value="MurD-like peptide ligases, catalytic domain"/>
    <property type="match status" value="1"/>
</dbReference>
<organism evidence="12 13">
    <name type="scientific">Rhizobium puerariae</name>
    <dbReference type="NCBI Taxonomy" id="1585791"/>
    <lineage>
        <taxon>Bacteria</taxon>
        <taxon>Pseudomonadati</taxon>
        <taxon>Pseudomonadota</taxon>
        <taxon>Alphaproteobacteria</taxon>
        <taxon>Hyphomicrobiales</taxon>
        <taxon>Rhizobiaceae</taxon>
        <taxon>Rhizobium/Agrobacterium group</taxon>
        <taxon>Rhizobium</taxon>
    </lineage>
</organism>
<reference evidence="12 13" key="1">
    <citation type="submission" date="2024-09" db="EMBL/GenBank/DDBJ databases">
        <authorList>
            <person name="Sun Q."/>
            <person name="Mori K."/>
        </authorList>
    </citation>
    <scope>NUCLEOTIDE SEQUENCE [LARGE SCALE GENOMIC DNA]</scope>
    <source>
        <strain evidence="12 13">TBRC 4938</strain>
    </source>
</reference>
<feature type="domain" description="Mur ligase central" evidence="11">
    <location>
        <begin position="108"/>
        <end position="311"/>
    </location>
</feature>
<dbReference type="EC" id="6.3.2.13" evidence="7"/>
<feature type="binding site" evidence="7">
    <location>
        <position position="179"/>
    </location>
    <ligand>
        <name>UDP-N-acetyl-alpha-D-muramoyl-L-alanyl-D-glutamate</name>
        <dbReference type="ChEBI" id="CHEBI:83900"/>
    </ligand>
</feature>
<evidence type="ECO:0000313" key="12">
    <source>
        <dbReference type="EMBL" id="MFB9951783.1"/>
    </source>
</evidence>
<dbReference type="HAMAP" id="MF_00208">
    <property type="entry name" value="MurE"/>
    <property type="match status" value="1"/>
</dbReference>
<feature type="binding site" evidence="7">
    <location>
        <begin position="407"/>
        <end position="410"/>
    </location>
    <ligand>
        <name>meso-2,6-diaminopimelate</name>
        <dbReference type="ChEBI" id="CHEBI:57791"/>
    </ligand>
</feature>
<feature type="binding site" evidence="7">
    <location>
        <position position="187"/>
    </location>
    <ligand>
        <name>UDP-N-acetyl-alpha-D-muramoyl-L-alanyl-D-glutamate</name>
        <dbReference type="ChEBI" id="CHEBI:83900"/>
    </ligand>
</feature>
<comment type="catalytic activity">
    <reaction evidence="7">
        <text>UDP-N-acetyl-alpha-D-muramoyl-L-alanyl-D-glutamate + meso-2,6-diaminopimelate + ATP = UDP-N-acetyl-alpha-D-muramoyl-L-alanyl-gamma-D-glutamyl-meso-2,6-diaminopimelate + ADP + phosphate + H(+)</text>
        <dbReference type="Rhea" id="RHEA:23676"/>
        <dbReference type="ChEBI" id="CHEBI:15378"/>
        <dbReference type="ChEBI" id="CHEBI:30616"/>
        <dbReference type="ChEBI" id="CHEBI:43474"/>
        <dbReference type="ChEBI" id="CHEBI:57791"/>
        <dbReference type="ChEBI" id="CHEBI:83900"/>
        <dbReference type="ChEBI" id="CHEBI:83905"/>
        <dbReference type="ChEBI" id="CHEBI:456216"/>
        <dbReference type="EC" id="6.3.2.13"/>
    </reaction>
</comment>
<evidence type="ECO:0000256" key="7">
    <source>
        <dbReference type="HAMAP-Rule" id="MF_00208"/>
    </source>
</evidence>
<dbReference type="Pfam" id="PF02875">
    <property type="entry name" value="Mur_ligase_C"/>
    <property type="match status" value="1"/>
</dbReference>
<evidence type="ECO:0000256" key="3">
    <source>
        <dbReference type="ARBA" id="ARBA00022960"/>
    </source>
</evidence>
<dbReference type="GO" id="GO:0008765">
    <property type="term" value="F:UDP-N-acetylmuramoylalanyl-D-glutamate-2,6-diaminopimelate ligase activity"/>
    <property type="evidence" value="ECO:0007669"/>
    <property type="project" value="UniProtKB-EC"/>
</dbReference>
<comment type="similarity">
    <text evidence="1 7">Belongs to the MurCDEF family. MurE subfamily.</text>
</comment>